<dbReference type="STRING" id="324602.Caur_0860"/>
<dbReference type="PANTHER" id="PTHR43811">
    <property type="entry name" value="FKBP-TYPE PEPTIDYL-PROLYL CIS-TRANS ISOMERASE FKPA"/>
    <property type="match status" value="1"/>
</dbReference>
<dbReference type="InterPro" id="IPR001179">
    <property type="entry name" value="PPIase_FKBP_dom"/>
</dbReference>
<dbReference type="InterPro" id="IPR046357">
    <property type="entry name" value="PPIase_dom_sf"/>
</dbReference>
<accession>A9WGZ8</accession>
<evidence type="ECO:0000313" key="8">
    <source>
        <dbReference type="EMBL" id="ABY34093.1"/>
    </source>
</evidence>
<dbReference type="HOGENOM" id="CLU_1004145_0_0_0"/>
<dbReference type="EMBL" id="CP000909">
    <property type="protein sequence ID" value="ABY34093.1"/>
    <property type="molecule type" value="Genomic_DNA"/>
</dbReference>
<keyword evidence="9" id="KW-1185">Reference proteome</keyword>
<dbReference type="SUPFAM" id="SSF54534">
    <property type="entry name" value="FKBP-like"/>
    <property type="match status" value="2"/>
</dbReference>
<dbReference type="EC" id="5.2.1.8" evidence="6"/>
<keyword evidence="3 5" id="KW-0697">Rotamase</keyword>
<dbReference type="AlphaFoldDB" id="A9WGZ8"/>
<feature type="domain" description="PPIase FKBP-type" evidence="7">
    <location>
        <begin position="149"/>
        <end position="237"/>
    </location>
</feature>
<evidence type="ECO:0000256" key="6">
    <source>
        <dbReference type="RuleBase" id="RU003915"/>
    </source>
</evidence>
<dbReference type="PANTHER" id="PTHR43811:SF19">
    <property type="entry name" value="39 KDA FK506-BINDING NUCLEAR PROTEIN"/>
    <property type="match status" value="1"/>
</dbReference>
<evidence type="ECO:0000313" key="9">
    <source>
        <dbReference type="Proteomes" id="UP000002008"/>
    </source>
</evidence>
<dbReference type="PATRIC" id="fig|324602.8.peg.986"/>
<dbReference type="Gene3D" id="3.10.50.40">
    <property type="match status" value="2"/>
</dbReference>
<dbReference type="RefSeq" id="WP_012256749.1">
    <property type="nucleotide sequence ID" value="NC_010175.1"/>
</dbReference>
<comment type="similarity">
    <text evidence="2 6">Belongs to the FKBP-type PPIase family.</text>
</comment>
<dbReference type="KEGG" id="cau:Caur_0860"/>
<dbReference type="Proteomes" id="UP000002008">
    <property type="component" value="Chromosome"/>
</dbReference>
<evidence type="ECO:0000256" key="2">
    <source>
        <dbReference type="ARBA" id="ARBA00006577"/>
    </source>
</evidence>
<evidence type="ECO:0000256" key="4">
    <source>
        <dbReference type="ARBA" id="ARBA00023235"/>
    </source>
</evidence>
<evidence type="ECO:0000256" key="3">
    <source>
        <dbReference type="ARBA" id="ARBA00023110"/>
    </source>
</evidence>
<dbReference type="GO" id="GO:0003755">
    <property type="term" value="F:peptidyl-prolyl cis-trans isomerase activity"/>
    <property type="evidence" value="ECO:0000318"/>
    <property type="project" value="GO_Central"/>
</dbReference>
<dbReference type="eggNOG" id="COG0545">
    <property type="taxonomic scope" value="Bacteria"/>
</dbReference>
<dbReference type="Pfam" id="PF00254">
    <property type="entry name" value="FKBP_C"/>
    <property type="match status" value="2"/>
</dbReference>
<name>A9WGZ8_CHLAA</name>
<evidence type="ECO:0000256" key="1">
    <source>
        <dbReference type="ARBA" id="ARBA00000971"/>
    </source>
</evidence>
<protein>
    <recommendedName>
        <fullName evidence="6">Peptidyl-prolyl cis-trans isomerase</fullName>
        <ecNumber evidence="6">5.2.1.8</ecNumber>
    </recommendedName>
</protein>
<dbReference type="PROSITE" id="PS50059">
    <property type="entry name" value="FKBP_PPIASE"/>
    <property type="match status" value="2"/>
</dbReference>
<dbReference type="FunFam" id="3.10.50.40:FF:000047">
    <property type="entry name" value="Peptidylprolyl isomerase"/>
    <property type="match status" value="2"/>
</dbReference>
<sequence>MTTASGLQYVEIQAGDGEQPQPGAIVAVHYRGMLADGSVFDSSYERGEPIRFPLGVGMVIPGWDEGIGLMRVGGKARLIIPPHLGYGAMGYPPVIPPNATLTFDVELVEVLPGPPEAPQDLPADRYTTSASGLQYADLTVGDGATAMAGRTVTVHYTGWLTDGSMFDSSLSRGEPFVFPLGAGRVIRGWDEGVAGMRVGGRRQLIIPAALAYGNRGAGGVIPPGATLIFEVELLEVR</sequence>
<gene>
    <name evidence="8" type="ordered locus">Caur_0860</name>
</gene>
<dbReference type="InParanoid" id="A9WGZ8"/>
<organism evidence="8 9">
    <name type="scientific">Chloroflexus aurantiacus (strain ATCC 29366 / DSM 635 / J-10-fl)</name>
    <dbReference type="NCBI Taxonomy" id="324602"/>
    <lineage>
        <taxon>Bacteria</taxon>
        <taxon>Bacillati</taxon>
        <taxon>Chloroflexota</taxon>
        <taxon>Chloroflexia</taxon>
        <taxon>Chloroflexales</taxon>
        <taxon>Chloroflexineae</taxon>
        <taxon>Chloroflexaceae</taxon>
        <taxon>Chloroflexus</taxon>
    </lineage>
</organism>
<dbReference type="EnsemblBacteria" id="ABY34093">
    <property type="protein sequence ID" value="ABY34093"/>
    <property type="gene ID" value="Caur_0860"/>
</dbReference>
<keyword evidence="4 5" id="KW-0413">Isomerase</keyword>
<reference evidence="9" key="1">
    <citation type="journal article" date="2011" name="BMC Genomics">
        <title>Complete genome sequence of the filamentous anoxygenic phototrophic bacterium Chloroflexus aurantiacus.</title>
        <authorList>
            <person name="Tang K.H."/>
            <person name="Barry K."/>
            <person name="Chertkov O."/>
            <person name="Dalin E."/>
            <person name="Han C.S."/>
            <person name="Hauser L.J."/>
            <person name="Honchak B.M."/>
            <person name="Karbach L.E."/>
            <person name="Land M.L."/>
            <person name="Lapidus A."/>
            <person name="Larimer F.W."/>
            <person name="Mikhailova N."/>
            <person name="Pitluck S."/>
            <person name="Pierson B.K."/>
            <person name="Blankenship R.E."/>
        </authorList>
    </citation>
    <scope>NUCLEOTIDE SEQUENCE [LARGE SCALE GENOMIC DNA]</scope>
    <source>
        <strain evidence="9">ATCC 29366 / DSM 635 / J-10-fl</strain>
    </source>
</reference>
<feature type="domain" description="PPIase FKBP-type" evidence="7">
    <location>
        <begin position="23"/>
        <end position="111"/>
    </location>
</feature>
<evidence type="ECO:0000256" key="5">
    <source>
        <dbReference type="PROSITE-ProRule" id="PRU00277"/>
    </source>
</evidence>
<evidence type="ECO:0000259" key="7">
    <source>
        <dbReference type="PROSITE" id="PS50059"/>
    </source>
</evidence>
<proteinExistence type="inferred from homology"/>
<comment type="catalytic activity">
    <reaction evidence="1 5 6">
        <text>[protein]-peptidylproline (omega=180) = [protein]-peptidylproline (omega=0)</text>
        <dbReference type="Rhea" id="RHEA:16237"/>
        <dbReference type="Rhea" id="RHEA-COMP:10747"/>
        <dbReference type="Rhea" id="RHEA-COMP:10748"/>
        <dbReference type="ChEBI" id="CHEBI:83833"/>
        <dbReference type="ChEBI" id="CHEBI:83834"/>
        <dbReference type="EC" id="5.2.1.8"/>
    </reaction>
</comment>